<accession>A0A371GIS4</accession>
<comment type="caution">
    <text evidence="1">The sequence shown here is derived from an EMBL/GenBank/DDBJ whole genome shotgun (WGS) entry which is preliminary data.</text>
</comment>
<evidence type="ECO:0000313" key="1">
    <source>
        <dbReference type="EMBL" id="RDX90451.1"/>
    </source>
</evidence>
<organism evidence="1 2">
    <name type="scientific">Mucuna pruriens</name>
    <name type="common">Velvet bean</name>
    <name type="synonym">Dolichos pruriens</name>
    <dbReference type="NCBI Taxonomy" id="157652"/>
    <lineage>
        <taxon>Eukaryota</taxon>
        <taxon>Viridiplantae</taxon>
        <taxon>Streptophyta</taxon>
        <taxon>Embryophyta</taxon>
        <taxon>Tracheophyta</taxon>
        <taxon>Spermatophyta</taxon>
        <taxon>Magnoliopsida</taxon>
        <taxon>eudicotyledons</taxon>
        <taxon>Gunneridae</taxon>
        <taxon>Pentapetalae</taxon>
        <taxon>rosids</taxon>
        <taxon>fabids</taxon>
        <taxon>Fabales</taxon>
        <taxon>Fabaceae</taxon>
        <taxon>Papilionoideae</taxon>
        <taxon>50 kb inversion clade</taxon>
        <taxon>NPAAA clade</taxon>
        <taxon>indigoferoid/millettioid clade</taxon>
        <taxon>Phaseoleae</taxon>
        <taxon>Mucuna</taxon>
    </lineage>
</organism>
<gene>
    <name evidence="1" type="ORF">CR513_27691</name>
</gene>
<reference evidence="1" key="1">
    <citation type="submission" date="2018-05" db="EMBL/GenBank/DDBJ databases">
        <title>Draft genome of Mucuna pruriens seed.</title>
        <authorList>
            <person name="Nnadi N.E."/>
            <person name="Vos R."/>
            <person name="Hasami M.H."/>
            <person name="Devisetty U.K."/>
            <person name="Aguiy J.C."/>
        </authorList>
    </citation>
    <scope>NUCLEOTIDE SEQUENCE [LARGE SCALE GENOMIC DNA]</scope>
    <source>
        <strain evidence="1">JCA_2017</strain>
    </source>
</reference>
<dbReference type="AlphaFoldDB" id="A0A371GIS4"/>
<sequence length="77" mass="8610">MLVAGTIKAACPKAFVKPLWCSFTTACRAVLFFDELIPTTTFDSSSDLVVAPNFDPSKKGDNEHYRYSFVKLDKPNF</sequence>
<dbReference type="Proteomes" id="UP000257109">
    <property type="component" value="Unassembled WGS sequence"/>
</dbReference>
<name>A0A371GIS4_MUCPR</name>
<feature type="non-terminal residue" evidence="1">
    <location>
        <position position="1"/>
    </location>
</feature>
<proteinExistence type="predicted"/>
<dbReference type="EMBL" id="QJKJ01005400">
    <property type="protein sequence ID" value="RDX90451.1"/>
    <property type="molecule type" value="Genomic_DNA"/>
</dbReference>
<evidence type="ECO:0000313" key="2">
    <source>
        <dbReference type="Proteomes" id="UP000257109"/>
    </source>
</evidence>
<keyword evidence="2" id="KW-1185">Reference proteome</keyword>
<protein>
    <submittedName>
        <fullName evidence="1">Uncharacterized protein</fullName>
    </submittedName>
</protein>